<feature type="domain" description="D-alanyl-D-alanine carboxypeptidase-like core" evidence="2">
    <location>
        <begin position="112"/>
        <end position="244"/>
    </location>
</feature>
<protein>
    <submittedName>
        <fullName evidence="3">D-alanyl-D-alanine carboxypeptidase family protein</fullName>
    </submittedName>
</protein>
<keyword evidence="1" id="KW-0812">Transmembrane</keyword>
<accession>A0A7K3TKZ0</accession>
<gene>
    <name evidence="3" type="ORF">GFD22_09990</name>
</gene>
<keyword evidence="3" id="KW-0121">Carboxypeptidase</keyword>
<name>A0A7K3TKZ0_9BIFI</name>
<dbReference type="AlphaFoldDB" id="A0A7K3TKZ0"/>
<dbReference type="Proteomes" id="UP000469763">
    <property type="component" value="Unassembled WGS sequence"/>
</dbReference>
<dbReference type="InterPro" id="IPR052179">
    <property type="entry name" value="DD-CPase-like"/>
</dbReference>
<keyword evidence="3" id="KW-0645">Protease</keyword>
<dbReference type="SUPFAM" id="SSF55166">
    <property type="entry name" value="Hedgehog/DD-peptidase"/>
    <property type="match status" value="1"/>
</dbReference>
<evidence type="ECO:0000256" key="1">
    <source>
        <dbReference type="SAM" id="Phobius"/>
    </source>
</evidence>
<evidence type="ECO:0000313" key="3">
    <source>
        <dbReference type="EMBL" id="NEG79290.1"/>
    </source>
</evidence>
<dbReference type="InterPro" id="IPR003709">
    <property type="entry name" value="VanY-like_core_dom"/>
</dbReference>
<dbReference type="EMBL" id="WHZY01000021">
    <property type="protein sequence ID" value="NEG79290.1"/>
    <property type="molecule type" value="Genomic_DNA"/>
</dbReference>
<dbReference type="Pfam" id="PF02557">
    <property type="entry name" value="VanY"/>
    <property type="match status" value="1"/>
</dbReference>
<keyword evidence="1" id="KW-0472">Membrane</keyword>
<dbReference type="PANTHER" id="PTHR34385">
    <property type="entry name" value="D-ALANYL-D-ALANINE CARBOXYPEPTIDASE"/>
    <property type="match status" value="1"/>
</dbReference>
<keyword evidence="3" id="KW-0378">Hydrolase</keyword>
<organism evidence="3 4">
    <name type="scientific">Bifidobacterium avesanii</name>
    <dbReference type="NCBI Taxonomy" id="1798157"/>
    <lineage>
        <taxon>Bacteria</taxon>
        <taxon>Bacillati</taxon>
        <taxon>Actinomycetota</taxon>
        <taxon>Actinomycetes</taxon>
        <taxon>Bifidobacteriales</taxon>
        <taxon>Bifidobacteriaceae</taxon>
        <taxon>Bifidobacterium</taxon>
    </lineage>
</organism>
<dbReference type="PANTHER" id="PTHR34385:SF1">
    <property type="entry name" value="PEPTIDOGLYCAN L-ALANYL-D-GLUTAMATE ENDOPEPTIDASE CWLK"/>
    <property type="match status" value="1"/>
</dbReference>
<reference evidence="3 4" key="1">
    <citation type="submission" date="2019-10" db="EMBL/GenBank/DDBJ databases">
        <title>Bifidobacterium from non-human primates.</title>
        <authorList>
            <person name="Modesto M."/>
        </authorList>
    </citation>
    <scope>NUCLEOTIDE SEQUENCE [LARGE SCALE GENOMIC DNA]</scope>
    <source>
        <strain evidence="3 4">TREC</strain>
    </source>
</reference>
<feature type="transmembrane region" description="Helical" evidence="1">
    <location>
        <begin position="45"/>
        <end position="65"/>
    </location>
</feature>
<dbReference type="CDD" id="cd14852">
    <property type="entry name" value="LD-carboxypeptidase"/>
    <property type="match status" value="1"/>
</dbReference>
<dbReference type="Gene3D" id="3.30.1380.10">
    <property type="match status" value="1"/>
</dbReference>
<evidence type="ECO:0000259" key="2">
    <source>
        <dbReference type="Pfam" id="PF02557"/>
    </source>
</evidence>
<comment type="caution">
    <text evidence="3">The sequence shown here is derived from an EMBL/GenBank/DDBJ whole genome shotgun (WGS) entry which is preliminary data.</text>
</comment>
<dbReference type="InterPro" id="IPR009045">
    <property type="entry name" value="Zn_M74/Hedgehog-like"/>
</dbReference>
<keyword evidence="4" id="KW-1185">Reference proteome</keyword>
<sequence length="265" mass="29283">MPQPARQFERSAWPERFAQSAQQSARRFADCRRARNRVLALRRTAVIAAAIGIVLAGLVGLGRFMGVGPFAGHIPEARYSAESWNLTVVNRWHRIPDAYPEPDLTRLRNGEQVDSRIYPDLQRMFDAMRADGLNPEVSAGYRTRATQQRILDEKIEAYWSEGVPRAAARTKALETVAVPGTSEHELGLAVDVNAAGMNDAAANQKVYAWLAEHAAQYGFVLRYPDGGTAVTGVAYEPWHYRYVGVQAASAMCANDLTLEEYAGAM</sequence>
<evidence type="ECO:0000313" key="4">
    <source>
        <dbReference type="Proteomes" id="UP000469763"/>
    </source>
</evidence>
<dbReference type="GO" id="GO:0004180">
    <property type="term" value="F:carboxypeptidase activity"/>
    <property type="evidence" value="ECO:0007669"/>
    <property type="project" value="UniProtKB-KW"/>
</dbReference>
<dbReference type="GO" id="GO:0006508">
    <property type="term" value="P:proteolysis"/>
    <property type="evidence" value="ECO:0007669"/>
    <property type="project" value="InterPro"/>
</dbReference>
<proteinExistence type="predicted"/>
<dbReference type="InterPro" id="IPR058193">
    <property type="entry name" value="VanY/YodJ_core_dom"/>
</dbReference>
<dbReference type="OrthoDB" id="9792074at2"/>
<keyword evidence="1" id="KW-1133">Transmembrane helix</keyword>